<name>A0AC35FS89_9BILA</name>
<dbReference type="WBParaSite" id="PS1159_v2.g19885.t1">
    <property type="protein sequence ID" value="PS1159_v2.g19885.t1"/>
    <property type="gene ID" value="PS1159_v2.g19885"/>
</dbReference>
<proteinExistence type="predicted"/>
<accession>A0AC35FS89</accession>
<protein>
    <submittedName>
        <fullName evidence="2">Amelogenin</fullName>
    </submittedName>
</protein>
<evidence type="ECO:0000313" key="1">
    <source>
        <dbReference type="Proteomes" id="UP000887580"/>
    </source>
</evidence>
<reference evidence="2" key="1">
    <citation type="submission" date="2022-11" db="UniProtKB">
        <authorList>
            <consortium name="WormBaseParasite"/>
        </authorList>
    </citation>
    <scope>IDENTIFICATION</scope>
</reference>
<evidence type="ECO:0000313" key="2">
    <source>
        <dbReference type="WBParaSite" id="PS1159_v2.g19885.t1"/>
    </source>
</evidence>
<dbReference type="Proteomes" id="UP000887580">
    <property type="component" value="Unplaced"/>
</dbReference>
<sequence>MLNPFYTGYPHQQQLYPSVSQPPPSYPFGAQLQTNQQQYGQFEQEKSIDEIMQLYLSNDDQKSPPYPFNGSQQQQKQQQQQQLIFDQLDKYLNMQQQPQPKVQAKQCPVYPPPPIQQQSPMYQPPPIQQPPMYPPPNHPPFYNGLPMQQAKKSLK</sequence>
<organism evidence="1 2">
    <name type="scientific">Panagrolaimus sp. PS1159</name>
    <dbReference type="NCBI Taxonomy" id="55785"/>
    <lineage>
        <taxon>Eukaryota</taxon>
        <taxon>Metazoa</taxon>
        <taxon>Ecdysozoa</taxon>
        <taxon>Nematoda</taxon>
        <taxon>Chromadorea</taxon>
        <taxon>Rhabditida</taxon>
        <taxon>Tylenchina</taxon>
        <taxon>Panagrolaimomorpha</taxon>
        <taxon>Panagrolaimoidea</taxon>
        <taxon>Panagrolaimidae</taxon>
        <taxon>Panagrolaimus</taxon>
    </lineage>
</organism>